<evidence type="ECO:0000256" key="3">
    <source>
        <dbReference type="ARBA" id="ARBA00022448"/>
    </source>
</evidence>
<feature type="binding site" evidence="16">
    <location>
        <position position="31"/>
    </location>
    <ligand>
        <name>Mg(2+)</name>
        <dbReference type="ChEBI" id="CHEBI:18420"/>
        <label>2</label>
    </ligand>
</feature>
<dbReference type="PROSITE" id="PS51711">
    <property type="entry name" value="G_FEOB"/>
    <property type="match status" value="1"/>
</dbReference>
<dbReference type="CDD" id="cd01879">
    <property type="entry name" value="FeoB"/>
    <property type="match status" value="1"/>
</dbReference>
<keyword evidence="8 15" id="KW-0547">Nucleotide-binding</keyword>
<keyword evidence="16" id="KW-0479">Metal-binding</keyword>
<reference evidence="19 20" key="1">
    <citation type="journal article" date="2019" name="ISME J.">
        <title>Genome analyses of uncultured TG2/ZB3 bacteria in 'Margulisbacteria' specifically attached to ectosymbiotic spirochetes of protists in the termite gut.</title>
        <authorList>
            <person name="Utami Y.D."/>
            <person name="Kuwahara H."/>
            <person name="Igai K."/>
            <person name="Murakami T."/>
            <person name="Sugaya K."/>
            <person name="Morikawa T."/>
            <person name="Nagura Y."/>
            <person name="Yuki M."/>
            <person name="Deevong P."/>
            <person name="Inoue T."/>
            <person name="Kihara K."/>
            <person name="Lo N."/>
            <person name="Yamada A."/>
            <person name="Ohkuma M."/>
            <person name="Hongoh Y."/>
        </authorList>
    </citation>
    <scope>NUCLEOTIDE SEQUENCE [LARGE SCALE GENOMIC DNA]</scope>
    <source>
        <strain evidence="19">NkOx7-01</strain>
    </source>
</reference>
<feature type="transmembrane region" description="Helical" evidence="17">
    <location>
        <begin position="289"/>
        <end position="313"/>
    </location>
</feature>
<feature type="binding site" evidence="16">
    <location>
        <position position="30"/>
    </location>
    <ligand>
        <name>Mg(2+)</name>
        <dbReference type="ChEBI" id="CHEBI:18420"/>
        <label>2</label>
    </ligand>
</feature>
<keyword evidence="7 17" id="KW-0812">Transmembrane</keyword>
<keyword evidence="10 17" id="KW-0408">Iron</keyword>
<feature type="transmembrane region" description="Helical" evidence="17">
    <location>
        <begin position="399"/>
        <end position="420"/>
    </location>
</feature>
<keyword evidence="6" id="KW-0997">Cell inner membrane</keyword>
<evidence type="ECO:0000256" key="16">
    <source>
        <dbReference type="PIRSR" id="PIRSR603373-2"/>
    </source>
</evidence>
<comment type="function">
    <text evidence="1 17">Probable transporter of a GTP-driven Fe(2+) uptake system.</text>
</comment>
<evidence type="ECO:0000256" key="17">
    <source>
        <dbReference type="RuleBase" id="RU362098"/>
    </source>
</evidence>
<evidence type="ECO:0000256" key="5">
    <source>
        <dbReference type="ARBA" id="ARBA00022496"/>
    </source>
</evidence>
<evidence type="ECO:0000256" key="6">
    <source>
        <dbReference type="ARBA" id="ARBA00022519"/>
    </source>
</evidence>
<dbReference type="GO" id="GO:0046872">
    <property type="term" value="F:metal ion binding"/>
    <property type="evidence" value="ECO:0007669"/>
    <property type="project" value="UniProtKB-KW"/>
</dbReference>
<dbReference type="FunFam" id="3.40.50.300:FF:000426">
    <property type="entry name" value="Ferrous iron transport protein B"/>
    <property type="match status" value="1"/>
</dbReference>
<dbReference type="NCBIfam" id="TIGR00437">
    <property type="entry name" value="feoB"/>
    <property type="match status" value="1"/>
</dbReference>
<dbReference type="PRINTS" id="PR00326">
    <property type="entry name" value="GTP1OBG"/>
</dbReference>
<keyword evidence="9 17" id="KW-1133">Transmembrane helix</keyword>
<dbReference type="InterPro" id="IPR050860">
    <property type="entry name" value="FeoB_GTPase"/>
</dbReference>
<feature type="transmembrane region" description="Helical" evidence="17">
    <location>
        <begin position="462"/>
        <end position="482"/>
    </location>
</feature>
<evidence type="ECO:0000256" key="2">
    <source>
        <dbReference type="ARBA" id="ARBA00004429"/>
    </source>
</evidence>
<evidence type="ECO:0000256" key="7">
    <source>
        <dbReference type="ARBA" id="ARBA00022692"/>
    </source>
</evidence>
<feature type="binding site" evidence="16">
    <location>
        <position position="34"/>
    </location>
    <ligand>
        <name>Mg(2+)</name>
        <dbReference type="ChEBI" id="CHEBI:18420"/>
        <label>2</label>
    </ligand>
</feature>
<dbReference type="Pfam" id="PF02421">
    <property type="entry name" value="FeoB_N"/>
    <property type="match status" value="1"/>
</dbReference>
<dbReference type="InterPro" id="IPR027417">
    <property type="entry name" value="P-loop_NTPase"/>
</dbReference>
<feature type="domain" description="FeoB-type G" evidence="18">
    <location>
        <begin position="12"/>
        <end position="174"/>
    </location>
</feature>
<dbReference type="GO" id="GO:0015093">
    <property type="term" value="F:ferrous iron transmembrane transporter activity"/>
    <property type="evidence" value="ECO:0007669"/>
    <property type="project" value="UniProtKB-UniRule"/>
</dbReference>
<feature type="binding site" evidence="15">
    <location>
        <begin position="65"/>
        <end position="68"/>
    </location>
    <ligand>
        <name>GTP</name>
        <dbReference type="ChEBI" id="CHEBI:37565"/>
        <label>1</label>
    </ligand>
</feature>
<feature type="binding site" evidence="15">
    <location>
        <begin position="44"/>
        <end position="48"/>
    </location>
    <ligand>
        <name>GTP</name>
        <dbReference type="ChEBI" id="CHEBI:37565"/>
        <label>1</label>
    </ligand>
</feature>
<dbReference type="GO" id="GO:0005525">
    <property type="term" value="F:GTP binding"/>
    <property type="evidence" value="ECO:0007669"/>
    <property type="project" value="UniProtKB-KW"/>
</dbReference>
<dbReference type="Pfam" id="PF07670">
    <property type="entry name" value="Gate"/>
    <property type="match status" value="2"/>
</dbReference>
<evidence type="ECO:0000256" key="14">
    <source>
        <dbReference type="NCBIfam" id="TIGR00437"/>
    </source>
</evidence>
<evidence type="ECO:0000313" key="20">
    <source>
        <dbReference type="Proteomes" id="UP000269352"/>
    </source>
</evidence>
<proteinExistence type="inferred from homology"/>
<evidence type="ECO:0000256" key="8">
    <source>
        <dbReference type="ARBA" id="ARBA00022741"/>
    </source>
</evidence>
<feature type="binding site" evidence="15">
    <location>
        <begin position="125"/>
        <end position="128"/>
    </location>
    <ligand>
        <name>GTP</name>
        <dbReference type="ChEBI" id="CHEBI:37565"/>
        <label>1</label>
    </ligand>
</feature>
<dbReference type="Proteomes" id="UP000269352">
    <property type="component" value="Unassembled WGS sequence"/>
</dbReference>
<feature type="transmembrane region" description="Helical" evidence="17">
    <location>
        <begin position="369"/>
        <end position="393"/>
    </location>
</feature>
<evidence type="ECO:0000256" key="11">
    <source>
        <dbReference type="ARBA" id="ARBA00023065"/>
    </source>
</evidence>
<dbReference type="SUPFAM" id="SSF52540">
    <property type="entry name" value="P-loop containing nucleoside triphosphate hydrolases"/>
    <property type="match status" value="1"/>
</dbReference>
<accession>A0A388TBA4</accession>
<gene>
    <name evidence="19" type="primary">feoB</name>
    <name evidence="19" type="ORF">NO1_1298</name>
</gene>
<feature type="transmembrane region" description="Helical" evidence="17">
    <location>
        <begin position="333"/>
        <end position="357"/>
    </location>
</feature>
<feature type="transmembrane region" description="Helical" evidence="17">
    <location>
        <begin position="229"/>
        <end position="247"/>
    </location>
</feature>
<feature type="transmembrane region" description="Helical" evidence="17">
    <location>
        <begin position="570"/>
        <end position="590"/>
    </location>
</feature>
<dbReference type="InterPro" id="IPR006073">
    <property type="entry name" value="GTP-bd"/>
</dbReference>
<feature type="transmembrane region" description="Helical" evidence="17">
    <location>
        <begin position="602"/>
        <end position="622"/>
    </location>
</feature>
<dbReference type="PANTHER" id="PTHR43185">
    <property type="entry name" value="FERROUS IRON TRANSPORT PROTEIN B"/>
    <property type="match status" value="1"/>
</dbReference>
<keyword evidence="13 17" id="KW-0472">Membrane</keyword>
<keyword evidence="12 15" id="KW-0342">GTP-binding</keyword>
<evidence type="ECO:0000256" key="9">
    <source>
        <dbReference type="ARBA" id="ARBA00022989"/>
    </source>
</evidence>
<comment type="caution">
    <text evidence="19">The sequence shown here is derived from an EMBL/GenBank/DDBJ whole genome shotgun (WGS) entry which is preliminary data.</text>
</comment>
<organism evidence="19 20">
    <name type="scientific">Termititenax aidoneus</name>
    <dbReference type="NCBI Taxonomy" id="2218524"/>
    <lineage>
        <taxon>Bacteria</taxon>
        <taxon>Bacillati</taxon>
        <taxon>Candidatus Margulisiibacteriota</taxon>
        <taxon>Candidatus Termititenacia</taxon>
        <taxon>Candidatus Termititenacales</taxon>
        <taxon>Candidatus Termititenacaceae</taxon>
        <taxon>Candidatus Termititenax</taxon>
    </lineage>
</organism>
<evidence type="ECO:0000256" key="12">
    <source>
        <dbReference type="ARBA" id="ARBA00023134"/>
    </source>
</evidence>
<evidence type="ECO:0000256" key="4">
    <source>
        <dbReference type="ARBA" id="ARBA00022475"/>
    </source>
</evidence>
<evidence type="ECO:0000259" key="18">
    <source>
        <dbReference type="PROSITE" id="PS51711"/>
    </source>
</evidence>
<evidence type="ECO:0000256" key="10">
    <source>
        <dbReference type="ARBA" id="ARBA00023004"/>
    </source>
</evidence>
<keyword evidence="16" id="KW-0460">Magnesium</keyword>
<comment type="subcellular location">
    <subcellularLocation>
        <location evidence="2 17">Cell inner membrane</location>
        <topology evidence="2 17">Multi-pass membrane protein</topology>
    </subcellularLocation>
</comment>
<keyword evidence="11" id="KW-0406">Ion transport</keyword>
<keyword evidence="3 17" id="KW-0813">Transport</keyword>
<dbReference type="PANTHER" id="PTHR43185:SF1">
    <property type="entry name" value="FE(2+) TRANSPORTER FEOB"/>
    <property type="match status" value="1"/>
</dbReference>
<evidence type="ECO:0000256" key="15">
    <source>
        <dbReference type="PIRSR" id="PIRSR603373-1"/>
    </source>
</evidence>
<dbReference type="InterPro" id="IPR003373">
    <property type="entry name" value="Fe2_transport_prot-B"/>
</dbReference>
<sequence length="626" mass="69252">MKKSDKAKKEREILVALAGNPNSGKTSLFNSIVGTHLKVGNYPGVTIEKTEGALKYGGYKIIFVDLPGTYSLSPYSPEEVITRNFIVEEKPDVVLNVVDGTNLERNLYLTTQIMELGANMLIALNMYDEVLQQGTKIDLKQLQKVLGCHIVPTIATRKQGLDKLLEHIVKIYERKIVIAKNKLSYDPQEKDLTVLAESRYAFINGAVKETVEYLDKPIKTITDWIDTIFINRLLGIPIFLFIMWAIFQLTFKLGEYPMGWIESAIVFLSELVSGVLPEGWFASLLVDGIIAGVGGVISFLPNILLLFLGISFLEATGYMARAAFVVDKLMHKIGLHGKSFIPMLTGFGCSVPAFMACRTLKNPADRITTMLIIPFMSCGAKLPVHLLLIGAFFPEHISGNVLFGVYMFGILMALLSAFVLKKFLFKGESEPFVMELPPYRAPTIGYLLIQMWIKAQLYLKKAGTIILLVSIVLWGLTTFPSLPEDYPGEMSQIEYSLAGRAGKLIEPVIKPLGFDWKIGIALVSGVAAKEVVVSTLGTIYALDDADIEDEEATALKDRISSDPVFTLPTVLALLVFVLLYVPCLAATAVFHKEAGSWRYTALYFGYTCGVAWLAAFLVQRIGSLFF</sequence>
<dbReference type="Pfam" id="PF07664">
    <property type="entry name" value="FeoB_C"/>
    <property type="match status" value="1"/>
</dbReference>
<name>A0A388TBA4_TERA1</name>
<evidence type="ECO:0000256" key="13">
    <source>
        <dbReference type="ARBA" id="ARBA00023136"/>
    </source>
</evidence>
<dbReference type="Gene3D" id="3.40.50.300">
    <property type="entry name" value="P-loop containing nucleotide triphosphate hydrolases"/>
    <property type="match status" value="1"/>
</dbReference>
<evidence type="ECO:0000256" key="1">
    <source>
        <dbReference type="ARBA" id="ARBA00003926"/>
    </source>
</evidence>
<dbReference type="InterPro" id="IPR011642">
    <property type="entry name" value="Gate_dom"/>
</dbReference>
<dbReference type="EMBL" id="BGZN01000028">
    <property type="protein sequence ID" value="GBR74064.1"/>
    <property type="molecule type" value="Genomic_DNA"/>
</dbReference>
<dbReference type="AlphaFoldDB" id="A0A388TBA4"/>
<feature type="binding site" evidence="15">
    <location>
        <begin position="19"/>
        <end position="26"/>
    </location>
    <ligand>
        <name>GTP</name>
        <dbReference type="ChEBI" id="CHEBI:37565"/>
        <label>1</label>
    </ligand>
</feature>
<keyword evidence="5 17" id="KW-0410">Iron transport</keyword>
<keyword evidence="20" id="KW-1185">Reference proteome</keyword>
<evidence type="ECO:0000313" key="19">
    <source>
        <dbReference type="EMBL" id="GBR74064.1"/>
    </source>
</evidence>
<dbReference type="InterPro" id="IPR030389">
    <property type="entry name" value="G_FEOB_dom"/>
</dbReference>
<protein>
    <recommendedName>
        <fullName evidence="14 17">Ferrous iron transport protein B</fullName>
    </recommendedName>
</protein>
<comment type="similarity">
    <text evidence="17">Belongs to the TRAFAC class TrmE-Era-EngA-EngB-Septin-like GTPase superfamily. FeoB GTPase (TC 9.A.8) family.</text>
</comment>
<dbReference type="GO" id="GO:0005886">
    <property type="term" value="C:plasma membrane"/>
    <property type="evidence" value="ECO:0007669"/>
    <property type="project" value="UniProtKB-SubCell"/>
</dbReference>
<keyword evidence="4" id="KW-1003">Cell membrane</keyword>
<dbReference type="InterPro" id="IPR011640">
    <property type="entry name" value="Fe2_transport_prot_B_C"/>
</dbReference>